<proteinExistence type="predicted"/>
<dbReference type="InterPro" id="IPR018841">
    <property type="entry name" value="DUF2442"/>
</dbReference>
<dbReference type="EMBL" id="CAADFS010000006">
    <property type="protein sequence ID" value="VFK39378.1"/>
    <property type="molecule type" value="Genomic_DNA"/>
</dbReference>
<gene>
    <name evidence="1" type="ORF">BECKTC1821D_GA0114238_100612</name>
</gene>
<reference evidence="1" key="1">
    <citation type="submission" date="2019-02" db="EMBL/GenBank/DDBJ databases">
        <authorList>
            <person name="Gruber-Vodicka R. H."/>
            <person name="Seah K. B. B."/>
        </authorList>
    </citation>
    <scope>NUCLEOTIDE SEQUENCE</scope>
    <source>
        <strain evidence="1">BECK_BZ123</strain>
    </source>
</reference>
<evidence type="ECO:0000313" key="1">
    <source>
        <dbReference type="EMBL" id="VFK39378.1"/>
    </source>
</evidence>
<dbReference type="Pfam" id="PF10387">
    <property type="entry name" value="DUF2442"/>
    <property type="match status" value="1"/>
</dbReference>
<accession>A0A450YCV9</accession>
<dbReference type="SUPFAM" id="SSF143880">
    <property type="entry name" value="NE0471 N-terminal domain-like"/>
    <property type="match status" value="1"/>
</dbReference>
<protein>
    <recommendedName>
        <fullName evidence="2">DUF2442 domain-containing protein</fullName>
    </recommendedName>
</protein>
<evidence type="ECO:0008006" key="2">
    <source>
        <dbReference type="Google" id="ProtNLM"/>
    </source>
</evidence>
<organism evidence="1">
    <name type="scientific">Candidatus Kentrum sp. TC</name>
    <dbReference type="NCBI Taxonomy" id="2126339"/>
    <lineage>
        <taxon>Bacteria</taxon>
        <taxon>Pseudomonadati</taxon>
        <taxon>Pseudomonadota</taxon>
        <taxon>Gammaproteobacteria</taxon>
        <taxon>Candidatus Kentrum</taxon>
    </lineage>
</organism>
<dbReference type="InterPro" id="IPR036782">
    <property type="entry name" value="NE0471-like_N"/>
</dbReference>
<sequence length="82" mass="9553">MKIPRIKTALPLDDHTLIVVFDNNDKRKYDIKPLLSKSMFEPLKNPAFFKAFSIENGGYAITWNENIDLSEYELWNHGQTIP</sequence>
<dbReference type="AlphaFoldDB" id="A0A450YCV9"/>
<dbReference type="Gene3D" id="3.30.2020.10">
    <property type="entry name" value="NE0471-like N-terminal domain"/>
    <property type="match status" value="1"/>
</dbReference>
<name>A0A450YCV9_9GAMM</name>